<protein>
    <recommendedName>
        <fullName evidence="3">DNA-3-methyladenine glycosylase II</fullName>
        <ecNumber evidence="3">3.2.2.21</ecNumber>
    </recommendedName>
</protein>
<organism evidence="8 9">
    <name type="scientific">Eiseniibacteriota bacterium</name>
    <dbReference type="NCBI Taxonomy" id="2212470"/>
    <lineage>
        <taxon>Bacteria</taxon>
        <taxon>Candidatus Eiseniibacteriota</taxon>
    </lineage>
</organism>
<dbReference type="Proteomes" id="UP000316852">
    <property type="component" value="Unassembled WGS sequence"/>
</dbReference>
<evidence type="ECO:0000313" key="8">
    <source>
        <dbReference type="EMBL" id="TMQ59443.1"/>
    </source>
</evidence>
<dbReference type="GO" id="GO:0006307">
    <property type="term" value="P:DNA alkylation repair"/>
    <property type="evidence" value="ECO:0007669"/>
    <property type="project" value="TreeGrafter"/>
</dbReference>
<evidence type="ECO:0000256" key="5">
    <source>
        <dbReference type="ARBA" id="ARBA00023204"/>
    </source>
</evidence>
<sequence>MRVLNAHRQRNVRRIARREDVIPRPGARGAGRWSERGAMLPAAAREQEGREPDQRDQRQQDGTRGFVLSWHGEFLLAVERQTAKFEPPPPAPPRCLGGRRPGGKPVSYHNGLTRSNAGSFRLCAATADRYNGDPMAGRSSRILGAEVRFDACEALSLLRGRDPKLAFLIDRVGAFRLKLDPVATPFEALSESILYQQITGRAAETIAGRFRDRLGDGRFPPPERVLEASDTALREVGISRAKCAALRDLAAKSLDGTIPTMRRLGAMEDEDVVERLTVVRGIGRWTAEMFLIFRLGRPDVLPIHDYGVRKGFQRTFRTRGIPEPKSVARRGERWRPFRTVASWYLWRSLE</sequence>
<feature type="region of interest" description="Disordered" evidence="6">
    <location>
        <begin position="17"/>
        <end position="61"/>
    </location>
</feature>
<dbReference type="CDD" id="cd00056">
    <property type="entry name" value="ENDO3c"/>
    <property type="match status" value="1"/>
</dbReference>
<evidence type="ECO:0000259" key="7">
    <source>
        <dbReference type="SMART" id="SM00478"/>
    </source>
</evidence>
<accession>A0A538T709</accession>
<dbReference type="EC" id="3.2.2.21" evidence="3"/>
<dbReference type="SMART" id="SM00478">
    <property type="entry name" value="ENDO3c"/>
    <property type="match status" value="1"/>
</dbReference>
<comment type="caution">
    <text evidence="8">The sequence shown here is derived from an EMBL/GenBank/DDBJ whole genome shotgun (WGS) entry which is preliminary data.</text>
</comment>
<evidence type="ECO:0000256" key="6">
    <source>
        <dbReference type="SAM" id="MobiDB-lite"/>
    </source>
</evidence>
<dbReference type="GO" id="GO:0043916">
    <property type="term" value="F:DNA-7-methylguanine glycosylase activity"/>
    <property type="evidence" value="ECO:0007669"/>
    <property type="project" value="TreeGrafter"/>
</dbReference>
<comment type="similarity">
    <text evidence="2">Belongs to the alkylbase DNA glycosidase AlkA family.</text>
</comment>
<dbReference type="Pfam" id="PF00730">
    <property type="entry name" value="HhH-GPD"/>
    <property type="match status" value="1"/>
</dbReference>
<dbReference type="GO" id="GO:0032993">
    <property type="term" value="C:protein-DNA complex"/>
    <property type="evidence" value="ECO:0007669"/>
    <property type="project" value="TreeGrafter"/>
</dbReference>
<evidence type="ECO:0000313" key="9">
    <source>
        <dbReference type="Proteomes" id="UP000316852"/>
    </source>
</evidence>
<gene>
    <name evidence="8" type="ORF">E6K76_05085</name>
</gene>
<reference evidence="8 9" key="1">
    <citation type="journal article" date="2019" name="Nat. Microbiol.">
        <title>Mediterranean grassland soil C-N compound turnover is dependent on rainfall and depth, and is mediated by genomically divergent microorganisms.</title>
        <authorList>
            <person name="Diamond S."/>
            <person name="Andeer P.F."/>
            <person name="Li Z."/>
            <person name="Crits-Christoph A."/>
            <person name="Burstein D."/>
            <person name="Anantharaman K."/>
            <person name="Lane K.R."/>
            <person name="Thomas B.C."/>
            <person name="Pan C."/>
            <person name="Northen T.R."/>
            <person name="Banfield J.F."/>
        </authorList>
    </citation>
    <scope>NUCLEOTIDE SEQUENCE [LARGE SCALE GENOMIC DNA]</scope>
    <source>
        <strain evidence="8">WS_6</strain>
    </source>
</reference>
<feature type="domain" description="HhH-GPD" evidence="7">
    <location>
        <begin position="194"/>
        <end position="350"/>
    </location>
</feature>
<dbReference type="EMBL" id="VBOW01000022">
    <property type="protein sequence ID" value="TMQ59443.1"/>
    <property type="molecule type" value="Genomic_DNA"/>
</dbReference>
<dbReference type="PANTHER" id="PTHR43003">
    <property type="entry name" value="DNA-3-METHYLADENINE GLYCOSYLASE"/>
    <property type="match status" value="1"/>
</dbReference>
<dbReference type="InterPro" id="IPR003265">
    <property type="entry name" value="HhH-GPD_domain"/>
</dbReference>
<dbReference type="GO" id="GO:0005737">
    <property type="term" value="C:cytoplasm"/>
    <property type="evidence" value="ECO:0007669"/>
    <property type="project" value="TreeGrafter"/>
</dbReference>
<keyword evidence="5" id="KW-0234">DNA repair</keyword>
<name>A0A538T709_UNCEI</name>
<dbReference type="GO" id="GO:0006285">
    <property type="term" value="P:base-excision repair, AP site formation"/>
    <property type="evidence" value="ECO:0007669"/>
    <property type="project" value="TreeGrafter"/>
</dbReference>
<dbReference type="SUPFAM" id="SSF48150">
    <property type="entry name" value="DNA-glycosylase"/>
    <property type="match status" value="1"/>
</dbReference>
<evidence type="ECO:0000256" key="1">
    <source>
        <dbReference type="ARBA" id="ARBA00000086"/>
    </source>
</evidence>
<keyword evidence="4" id="KW-0227">DNA damage</keyword>
<dbReference type="GO" id="GO:0008725">
    <property type="term" value="F:DNA-3-methyladenine glycosylase activity"/>
    <property type="evidence" value="ECO:0007669"/>
    <property type="project" value="TreeGrafter"/>
</dbReference>
<evidence type="ECO:0000256" key="4">
    <source>
        <dbReference type="ARBA" id="ARBA00022763"/>
    </source>
</evidence>
<dbReference type="InterPro" id="IPR051912">
    <property type="entry name" value="Alkylbase_DNA_Glycosylase/TA"/>
</dbReference>
<dbReference type="Gene3D" id="1.10.340.30">
    <property type="entry name" value="Hypothetical protein, domain 2"/>
    <property type="match status" value="1"/>
</dbReference>
<feature type="compositionally biased region" description="Basic and acidic residues" evidence="6">
    <location>
        <begin position="45"/>
        <end position="61"/>
    </location>
</feature>
<comment type="catalytic activity">
    <reaction evidence="1">
        <text>Hydrolysis of alkylated DNA, releasing 3-methyladenine, 3-methylguanine, 7-methylguanine and 7-methyladenine.</text>
        <dbReference type="EC" id="3.2.2.21"/>
    </reaction>
</comment>
<dbReference type="Gene3D" id="1.10.1670.40">
    <property type="match status" value="1"/>
</dbReference>
<dbReference type="PANTHER" id="PTHR43003:SF5">
    <property type="entry name" value="DNA-3-METHYLADENINE GLYCOSYLASE"/>
    <property type="match status" value="1"/>
</dbReference>
<proteinExistence type="inferred from homology"/>
<dbReference type="AlphaFoldDB" id="A0A538T709"/>
<dbReference type="GO" id="GO:0032131">
    <property type="term" value="F:alkylated DNA binding"/>
    <property type="evidence" value="ECO:0007669"/>
    <property type="project" value="TreeGrafter"/>
</dbReference>
<evidence type="ECO:0000256" key="3">
    <source>
        <dbReference type="ARBA" id="ARBA00012000"/>
    </source>
</evidence>
<evidence type="ECO:0000256" key="2">
    <source>
        <dbReference type="ARBA" id="ARBA00010817"/>
    </source>
</evidence>
<dbReference type="InterPro" id="IPR011257">
    <property type="entry name" value="DNA_glycosylase"/>
</dbReference>
<dbReference type="FunFam" id="1.10.340.30:FF:000004">
    <property type="entry name" value="DNA-3-methyladenine glycosylase II"/>
    <property type="match status" value="1"/>
</dbReference>